<feature type="transmembrane region" description="Helical" evidence="1">
    <location>
        <begin position="81"/>
        <end position="104"/>
    </location>
</feature>
<comment type="caution">
    <text evidence="2">The sequence shown here is derived from an EMBL/GenBank/DDBJ whole genome shotgun (WGS) entry which is preliminary data.</text>
</comment>
<evidence type="ECO:0000313" key="3">
    <source>
        <dbReference type="Proteomes" id="UP000244722"/>
    </source>
</evidence>
<gene>
    <name evidence="2" type="ORF">B9Z19DRAFT_465931</name>
</gene>
<evidence type="ECO:0000313" key="2">
    <source>
        <dbReference type="EMBL" id="PUU82275.1"/>
    </source>
</evidence>
<keyword evidence="1" id="KW-0472">Membrane</keyword>
<organism evidence="2 3">
    <name type="scientific">Tuber borchii</name>
    <name type="common">White truffle</name>
    <dbReference type="NCBI Taxonomy" id="42251"/>
    <lineage>
        <taxon>Eukaryota</taxon>
        <taxon>Fungi</taxon>
        <taxon>Dikarya</taxon>
        <taxon>Ascomycota</taxon>
        <taxon>Pezizomycotina</taxon>
        <taxon>Pezizomycetes</taxon>
        <taxon>Pezizales</taxon>
        <taxon>Tuberaceae</taxon>
        <taxon>Tuber</taxon>
    </lineage>
</organism>
<evidence type="ECO:0000256" key="1">
    <source>
        <dbReference type="SAM" id="Phobius"/>
    </source>
</evidence>
<name>A0A2T7A3K6_TUBBO</name>
<keyword evidence="1" id="KW-1133">Transmembrane helix</keyword>
<protein>
    <submittedName>
        <fullName evidence="2">Uncharacterized protein</fullName>
    </submittedName>
</protein>
<dbReference type="EMBL" id="NESQ01000031">
    <property type="protein sequence ID" value="PUU82275.1"/>
    <property type="molecule type" value="Genomic_DNA"/>
</dbReference>
<proteinExistence type="predicted"/>
<keyword evidence="1" id="KW-0812">Transmembrane</keyword>
<accession>A0A2T7A3K6</accession>
<sequence length="158" mass="17614">MNRGSNFLLPYFDGFPFCPPIPLAVTRPVSSLVGLRLWRQNTAPRRAQSRGRCVCETLLLLGGPLGLRFLHMGGYSSTFFLLSPLLAGCFALMGLLTGMVLECLCPIMPRHRSSPSGPSIAVWYRLVPYHIIRSWVMDDNIILAFIVNQRGDKPPLLN</sequence>
<keyword evidence="3" id="KW-1185">Reference proteome</keyword>
<dbReference type="AlphaFoldDB" id="A0A2T7A3K6"/>
<reference evidence="2 3" key="1">
    <citation type="submission" date="2017-04" db="EMBL/GenBank/DDBJ databases">
        <title>Draft genome sequence of Tuber borchii Vittad., a whitish edible truffle.</title>
        <authorList>
            <consortium name="DOE Joint Genome Institute"/>
            <person name="Murat C."/>
            <person name="Kuo A."/>
            <person name="Barry K.W."/>
            <person name="Clum A."/>
            <person name="Dockter R.B."/>
            <person name="Fauchery L."/>
            <person name="Iotti M."/>
            <person name="Kohler A."/>
            <person name="Labutti K."/>
            <person name="Lindquist E.A."/>
            <person name="Lipzen A."/>
            <person name="Ohm R.A."/>
            <person name="Wang M."/>
            <person name="Grigoriev I.V."/>
            <person name="Zambonelli A."/>
            <person name="Martin F.M."/>
        </authorList>
    </citation>
    <scope>NUCLEOTIDE SEQUENCE [LARGE SCALE GENOMIC DNA]</scope>
    <source>
        <strain evidence="2 3">Tbo3840</strain>
    </source>
</reference>
<dbReference type="Proteomes" id="UP000244722">
    <property type="component" value="Unassembled WGS sequence"/>
</dbReference>